<dbReference type="GO" id="GO:0046872">
    <property type="term" value="F:metal ion binding"/>
    <property type="evidence" value="ECO:0007669"/>
    <property type="project" value="UniProtKB-KW"/>
</dbReference>
<dbReference type="RefSeq" id="WP_179429233.1">
    <property type="nucleotide sequence ID" value="NZ_JACBZP010000001.1"/>
</dbReference>
<dbReference type="EMBL" id="JACBZP010000001">
    <property type="protein sequence ID" value="NYI68963.1"/>
    <property type="molecule type" value="Genomic_DNA"/>
</dbReference>
<dbReference type="InterPro" id="IPR032466">
    <property type="entry name" value="Metal_Hydrolase"/>
</dbReference>
<comment type="caution">
    <text evidence="10">The sequence shown here is derived from an EMBL/GenBank/DDBJ whole genome shotgun (WGS) entry which is preliminary data.</text>
</comment>
<dbReference type="SUPFAM" id="SSF51338">
    <property type="entry name" value="Composite domain of metallo-dependent hydrolases"/>
    <property type="match status" value="1"/>
</dbReference>
<dbReference type="EC" id="3.5.1.25" evidence="10"/>
<comment type="cofactor">
    <cofactor evidence="8">
        <name>a divalent metal cation</name>
        <dbReference type="ChEBI" id="CHEBI:60240"/>
    </cofactor>
    <text evidence="8">Binds 1 divalent metal cation per subunit.</text>
</comment>
<evidence type="ECO:0000256" key="5">
    <source>
        <dbReference type="PIRNR" id="PIRNR038994"/>
    </source>
</evidence>
<dbReference type="AlphaFoldDB" id="A0A7Z0D519"/>
<feature type="active site" description="Proton donor/acceptor" evidence="6">
    <location>
        <position position="297"/>
    </location>
</feature>
<feature type="binding site" evidence="7">
    <location>
        <position position="147"/>
    </location>
    <ligand>
        <name>substrate</name>
    </ligand>
</feature>
<dbReference type="InterPro" id="IPR011059">
    <property type="entry name" value="Metal-dep_hydrolase_composite"/>
</dbReference>
<reference evidence="10 11" key="1">
    <citation type="submission" date="2020-07" db="EMBL/GenBank/DDBJ databases">
        <title>Sequencing the genomes of 1000 actinobacteria strains.</title>
        <authorList>
            <person name="Klenk H.-P."/>
        </authorList>
    </citation>
    <scope>NUCLEOTIDE SEQUENCE [LARGE SCALE GENOMIC DNA]</scope>
    <source>
        <strain evidence="10 11">DSM 26341</strain>
    </source>
</reference>
<dbReference type="Gene3D" id="3.20.20.140">
    <property type="entry name" value="Metal-dependent hydrolases"/>
    <property type="match status" value="1"/>
</dbReference>
<sequence>MDTLTIPPDSVVAGTLITDGSRIDDAVVAVTDGTITYAGPSREAPRTAGWPGAAVVPDDAVILPGLVDLHCHGGAGGDFGSGDVDQARAAAAFHRRSGTTTQLASLVTDGGDSMVEKTKVLVELAAADEIAGIHWEGPFLSPQRPGAQDTTYITAPDLDLVGRLVDAAAGFGATMTFAPELSGVEALISQLTMSDVVPSVGHTDAGYNDAGAALAQAAADLGGSSGMLDQRPTVTHLFNGMRPMHHRDAGTVAAALQAAGDGDAVIELIADGVHLAPEMVRLVFSLVGAPNIALVTDAMAAAGCADGSYRLGPVDVVVTDGVARLAGGDSIAGGTSTLLDVVRTTVAGGVPLPEAVLSATLAPAEVLGSADTIGSLRTGHQADLVVCDGALALHQVMKRGEWLL</sequence>
<feature type="domain" description="Amidohydrolase-related" evidence="9">
    <location>
        <begin position="61"/>
        <end position="400"/>
    </location>
</feature>
<feature type="binding site" evidence="7">
    <location>
        <begin position="239"/>
        <end position="240"/>
    </location>
    <ligand>
        <name>substrate</name>
    </ligand>
</feature>
<evidence type="ECO:0000256" key="1">
    <source>
        <dbReference type="ARBA" id="ARBA00010716"/>
    </source>
</evidence>
<evidence type="ECO:0000313" key="11">
    <source>
        <dbReference type="Proteomes" id="UP000539111"/>
    </source>
</evidence>
<keyword evidence="2 8" id="KW-0479">Metal-binding</keyword>
<dbReference type="SUPFAM" id="SSF51556">
    <property type="entry name" value="Metallo-dependent hydrolases"/>
    <property type="match status" value="1"/>
</dbReference>
<evidence type="ECO:0000313" key="10">
    <source>
        <dbReference type="EMBL" id="NYI68963.1"/>
    </source>
</evidence>
<organism evidence="10 11">
    <name type="scientific">Spelaeicoccus albus</name>
    <dbReference type="NCBI Taxonomy" id="1280376"/>
    <lineage>
        <taxon>Bacteria</taxon>
        <taxon>Bacillati</taxon>
        <taxon>Actinomycetota</taxon>
        <taxon>Actinomycetes</taxon>
        <taxon>Micrococcales</taxon>
        <taxon>Brevibacteriaceae</taxon>
        <taxon>Spelaeicoccus</taxon>
    </lineage>
</organism>
<dbReference type="PANTHER" id="PTHR11113">
    <property type="entry name" value="N-ACETYLGLUCOSAMINE-6-PHOSPHATE DEACETYLASE"/>
    <property type="match status" value="1"/>
</dbReference>
<gene>
    <name evidence="10" type="ORF">BJY26_003269</name>
</gene>
<accession>A0A7Z0D519</accession>
<feature type="binding site" evidence="7">
    <location>
        <position position="274"/>
    </location>
    <ligand>
        <name>substrate</name>
    </ligand>
</feature>
<evidence type="ECO:0000256" key="7">
    <source>
        <dbReference type="PIRSR" id="PIRSR038994-2"/>
    </source>
</evidence>
<protein>
    <submittedName>
        <fullName evidence="10">N-acetylglucosamine-6-phosphate deacetylase</fullName>
        <ecNumber evidence="10">3.5.1.25</ecNumber>
    </submittedName>
</protein>
<dbReference type="Gene3D" id="2.30.40.10">
    <property type="entry name" value="Urease, subunit C, domain 1"/>
    <property type="match status" value="1"/>
</dbReference>
<dbReference type="Pfam" id="PF01979">
    <property type="entry name" value="Amidohydro_1"/>
    <property type="match status" value="1"/>
</dbReference>
<feature type="binding site" evidence="7">
    <location>
        <begin position="331"/>
        <end position="333"/>
    </location>
    <ligand>
        <name>substrate</name>
    </ligand>
</feature>
<feature type="binding site" evidence="7">
    <location>
        <position position="247"/>
    </location>
    <ligand>
        <name>substrate</name>
    </ligand>
</feature>
<dbReference type="InterPro" id="IPR006680">
    <property type="entry name" value="Amidohydro-rel"/>
</dbReference>
<evidence type="ECO:0000256" key="4">
    <source>
        <dbReference type="ARBA" id="ARBA00023277"/>
    </source>
</evidence>
<dbReference type="InterPro" id="IPR003764">
    <property type="entry name" value="GlcNAc_6-P_deAcase"/>
</dbReference>
<feature type="binding site" evidence="8">
    <location>
        <position position="236"/>
    </location>
    <ligand>
        <name>Zn(2+)</name>
        <dbReference type="ChEBI" id="CHEBI:29105"/>
    </ligand>
</feature>
<proteinExistence type="inferred from homology"/>
<evidence type="ECO:0000259" key="9">
    <source>
        <dbReference type="Pfam" id="PF01979"/>
    </source>
</evidence>
<evidence type="ECO:0000256" key="8">
    <source>
        <dbReference type="PIRSR" id="PIRSR038994-3"/>
    </source>
</evidence>
<evidence type="ECO:0000256" key="3">
    <source>
        <dbReference type="ARBA" id="ARBA00022801"/>
    </source>
</evidence>
<feature type="binding site" evidence="8">
    <location>
        <position position="202"/>
    </location>
    <ligand>
        <name>Zn(2+)</name>
        <dbReference type="ChEBI" id="CHEBI:29105"/>
    </ligand>
</feature>
<dbReference type="GO" id="GO:0008448">
    <property type="term" value="F:N-acetylglucosamine-6-phosphate deacetylase activity"/>
    <property type="evidence" value="ECO:0007669"/>
    <property type="project" value="UniProtKB-EC"/>
</dbReference>
<dbReference type="GO" id="GO:0006046">
    <property type="term" value="P:N-acetylglucosamine catabolic process"/>
    <property type="evidence" value="ECO:0007669"/>
    <property type="project" value="TreeGrafter"/>
</dbReference>
<comment type="similarity">
    <text evidence="1 5">Belongs to the metallo-dependent hydrolases superfamily. NagA family.</text>
</comment>
<evidence type="ECO:0000256" key="2">
    <source>
        <dbReference type="ARBA" id="ARBA00022723"/>
    </source>
</evidence>
<dbReference type="PIRSF" id="PIRSF038994">
    <property type="entry name" value="NagA"/>
    <property type="match status" value="1"/>
</dbReference>
<name>A0A7Z0D519_9MICO</name>
<keyword evidence="11" id="KW-1185">Reference proteome</keyword>
<keyword evidence="3 5" id="KW-0378">Hydrolase</keyword>
<evidence type="ECO:0000256" key="6">
    <source>
        <dbReference type="PIRSR" id="PIRSR038994-1"/>
    </source>
</evidence>
<feature type="binding site" evidence="8">
    <location>
        <position position="136"/>
    </location>
    <ligand>
        <name>Zn(2+)</name>
        <dbReference type="ChEBI" id="CHEBI:29105"/>
    </ligand>
</feature>
<keyword evidence="4 5" id="KW-0119">Carbohydrate metabolism</keyword>
<dbReference type="PANTHER" id="PTHR11113:SF14">
    <property type="entry name" value="N-ACETYLGLUCOSAMINE-6-PHOSPHATE DEACETYLASE"/>
    <property type="match status" value="1"/>
</dbReference>
<dbReference type="Proteomes" id="UP000539111">
    <property type="component" value="Unassembled WGS sequence"/>
</dbReference>